<evidence type="ECO:0000256" key="1">
    <source>
        <dbReference type="SAM" id="MobiDB-lite"/>
    </source>
</evidence>
<accession>Q0RAL4</accession>
<name>Q0RAL4_FRAAA</name>
<gene>
    <name evidence="2" type="ordered locus">FRAAL6886</name>
</gene>
<dbReference type="KEGG" id="fal:FRAAL6886"/>
<feature type="region of interest" description="Disordered" evidence="1">
    <location>
        <begin position="1"/>
        <end position="40"/>
    </location>
</feature>
<dbReference type="EMBL" id="CT573213">
    <property type="protein sequence ID" value="CAL29832.1"/>
    <property type="molecule type" value="Genomic_DNA"/>
</dbReference>
<evidence type="ECO:0000313" key="2">
    <source>
        <dbReference type="EMBL" id="CAL29832.1"/>
    </source>
</evidence>
<proteinExistence type="predicted"/>
<sequence length="90" mass="9164">MASAAPSGAGGAADAMPSPAPAPVPAPVERVWSERESGPERARLVSLSRRMGGWSECVLVASVGRSAGQVSSIRAVSAGEMSMRSPWKDG</sequence>
<evidence type="ECO:0000313" key="3">
    <source>
        <dbReference type="Proteomes" id="UP000000657"/>
    </source>
</evidence>
<dbReference type="AlphaFoldDB" id="Q0RAL4"/>
<reference evidence="2 3" key="1">
    <citation type="journal article" date="2007" name="Genome Res.">
        <title>Genome characteristics of facultatively symbiotic Frankia sp. strains reflect host range and host plant biogeography.</title>
        <authorList>
            <person name="Normand P."/>
            <person name="Lapierre P."/>
            <person name="Tisa L.S."/>
            <person name="Gogarten J.P."/>
            <person name="Alloisio N."/>
            <person name="Bagnarol E."/>
            <person name="Bassi C.A."/>
            <person name="Berry A.M."/>
            <person name="Bickhart D.M."/>
            <person name="Choisne N."/>
            <person name="Couloux A."/>
            <person name="Cournoyer B."/>
            <person name="Cruveiller S."/>
            <person name="Daubin V."/>
            <person name="Demange N."/>
            <person name="Francino M.P."/>
            <person name="Goltsman E."/>
            <person name="Huang Y."/>
            <person name="Kopp O.R."/>
            <person name="Labarre L."/>
            <person name="Lapidus A."/>
            <person name="Lavire C."/>
            <person name="Marechal J."/>
            <person name="Martinez M."/>
            <person name="Mastronunzio J.E."/>
            <person name="Mullin B.C."/>
            <person name="Niemann J."/>
            <person name="Pujic P."/>
            <person name="Rawnsley T."/>
            <person name="Rouy Z."/>
            <person name="Schenowitz C."/>
            <person name="Sellstedt A."/>
            <person name="Tavares F."/>
            <person name="Tomkins J.P."/>
            <person name="Vallenet D."/>
            <person name="Valverde C."/>
            <person name="Wall L.G."/>
            <person name="Wang Y."/>
            <person name="Medigue C."/>
            <person name="Benson D.R."/>
        </authorList>
    </citation>
    <scope>NUCLEOTIDE SEQUENCE [LARGE SCALE GENOMIC DNA]</scope>
    <source>
        <strain evidence="3">DSM 45986 / CECT 9034 / ACN14a</strain>
    </source>
</reference>
<organism evidence="2 3">
    <name type="scientific">Frankia alni (strain DSM 45986 / CECT 9034 / ACN14a)</name>
    <dbReference type="NCBI Taxonomy" id="326424"/>
    <lineage>
        <taxon>Bacteria</taxon>
        <taxon>Bacillati</taxon>
        <taxon>Actinomycetota</taxon>
        <taxon>Actinomycetes</taxon>
        <taxon>Frankiales</taxon>
        <taxon>Frankiaceae</taxon>
        <taxon>Frankia</taxon>
    </lineage>
</organism>
<feature type="compositionally biased region" description="Low complexity" evidence="1">
    <location>
        <begin position="1"/>
        <end position="17"/>
    </location>
</feature>
<dbReference type="HOGENOM" id="CLU_2436484_0_0_11"/>
<feature type="compositionally biased region" description="Basic and acidic residues" evidence="1">
    <location>
        <begin position="31"/>
        <end position="40"/>
    </location>
</feature>
<dbReference type="Proteomes" id="UP000000657">
    <property type="component" value="Chromosome"/>
</dbReference>
<dbReference type="STRING" id="326424.FRAAL6886"/>
<keyword evidence="3" id="KW-1185">Reference proteome</keyword>
<protein>
    <submittedName>
        <fullName evidence="2">Uncharacterized protein</fullName>
    </submittedName>
</protein>